<keyword evidence="3" id="KW-1185">Reference proteome</keyword>
<feature type="region of interest" description="Disordered" evidence="1">
    <location>
        <begin position="88"/>
        <end position="169"/>
    </location>
</feature>
<evidence type="ECO:0000313" key="2">
    <source>
        <dbReference type="EMBL" id="KAF2647394.1"/>
    </source>
</evidence>
<name>A0A6A6SMK0_9PLEO</name>
<feature type="region of interest" description="Disordered" evidence="1">
    <location>
        <begin position="1"/>
        <end position="25"/>
    </location>
</feature>
<dbReference type="Proteomes" id="UP000799324">
    <property type="component" value="Unassembled WGS sequence"/>
</dbReference>
<organism evidence="2 3">
    <name type="scientific">Lophiostoma macrostomum CBS 122681</name>
    <dbReference type="NCBI Taxonomy" id="1314788"/>
    <lineage>
        <taxon>Eukaryota</taxon>
        <taxon>Fungi</taxon>
        <taxon>Dikarya</taxon>
        <taxon>Ascomycota</taxon>
        <taxon>Pezizomycotina</taxon>
        <taxon>Dothideomycetes</taxon>
        <taxon>Pleosporomycetidae</taxon>
        <taxon>Pleosporales</taxon>
        <taxon>Lophiostomataceae</taxon>
        <taxon>Lophiostoma</taxon>
    </lineage>
</organism>
<protein>
    <submittedName>
        <fullName evidence="2">Uncharacterized protein</fullName>
    </submittedName>
</protein>
<dbReference type="AlphaFoldDB" id="A0A6A6SMK0"/>
<gene>
    <name evidence="2" type="ORF">K491DRAFT_310999</name>
</gene>
<feature type="compositionally biased region" description="Polar residues" evidence="1">
    <location>
        <begin position="126"/>
        <end position="143"/>
    </location>
</feature>
<evidence type="ECO:0000313" key="3">
    <source>
        <dbReference type="Proteomes" id="UP000799324"/>
    </source>
</evidence>
<sequence length="169" mass="18166">MVFNKHSPGAYADSPPLYQSPLGKNHPFAARSHMAEASQEGIAELETPSIGFNSKNPNRLSELSARRSYEELDSAEVSPNPVQSLFAGYSRQRSTLSELEGERPPRVGAEEAGKGKDPETSWLAADQSSSEAVTDSRAASRNGGSLGMFTEHIDDGDGEGGNRSQVTRR</sequence>
<evidence type="ECO:0000256" key="1">
    <source>
        <dbReference type="SAM" id="MobiDB-lite"/>
    </source>
</evidence>
<dbReference type="EMBL" id="MU004626">
    <property type="protein sequence ID" value="KAF2647394.1"/>
    <property type="molecule type" value="Genomic_DNA"/>
</dbReference>
<feature type="compositionally biased region" description="Basic and acidic residues" evidence="1">
    <location>
        <begin position="100"/>
        <end position="119"/>
    </location>
</feature>
<accession>A0A6A6SMK0</accession>
<reference evidence="2" key="1">
    <citation type="journal article" date="2020" name="Stud. Mycol.">
        <title>101 Dothideomycetes genomes: a test case for predicting lifestyles and emergence of pathogens.</title>
        <authorList>
            <person name="Haridas S."/>
            <person name="Albert R."/>
            <person name="Binder M."/>
            <person name="Bloem J."/>
            <person name="Labutti K."/>
            <person name="Salamov A."/>
            <person name="Andreopoulos B."/>
            <person name="Baker S."/>
            <person name="Barry K."/>
            <person name="Bills G."/>
            <person name="Bluhm B."/>
            <person name="Cannon C."/>
            <person name="Castanera R."/>
            <person name="Culley D."/>
            <person name="Daum C."/>
            <person name="Ezra D."/>
            <person name="Gonzalez J."/>
            <person name="Henrissat B."/>
            <person name="Kuo A."/>
            <person name="Liang C."/>
            <person name="Lipzen A."/>
            <person name="Lutzoni F."/>
            <person name="Magnuson J."/>
            <person name="Mondo S."/>
            <person name="Nolan M."/>
            <person name="Ohm R."/>
            <person name="Pangilinan J."/>
            <person name="Park H.-J."/>
            <person name="Ramirez L."/>
            <person name="Alfaro M."/>
            <person name="Sun H."/>
            <person name="Tritt A."/>
            <person name="Yoshinaga Y."/>
            <person name="Zwiers L.-H."/>
            <person name="Turgeon B."/>
            <person name="Goodwin S."/>
            <person name="Spatafora J."/>
            <person name="Crous P."/>
            <person name="Grigoriev I."/>
        </authorList>
    </citation>
    <scope>NUCLEOTIDE SEQUENCE</scope>
    <source>
        <strain evidence="2">CBS 122681</strain>
    </source>
</reference>
<proteinExistence type="predicted"/>